<dbReference type="AlphaFoldDB" id="A0A521DFY0"/>
<gene>
    <name evidence="2" type="ORF">SAMN06265379_105161</name>
</gene>
<feature type="transmembrane region" description="Helical" evidence="1">
    <location>
        <begin position="23"/>
        <end position="42"/>
    </location>
</feature>
<organism evidence="2 3">
    <name type="scientific">Saccharicrinis carchari</name>
    <dbReference type="NCBI Taxonomy" id="1168039"/>
    <lineage>
        <taxon>Bacteria</taxon>
        <taxon>Pseudomonadati</taxon>
        <taxon>Bacteroidota</taxon>
        <taxon>Bacteroidia</taxon>
        <taxon>Marinilabiliales</taxon>
        <taxon>Marinilabiliaceae</taxon>
        <taxon>Saccharicrinis</taxon>
    </lineage>
</organism>
<reference evidence="2 3" key="1">
    <citation type="submission" date="2017-05" db="EMBL/GenBank/DDBJ databases">
        <authorList>
            <person name="Varghese N."/>
            <person name="Submissions S."/>
        </authorList>
    </citation>
    <scope>NUCLEOTIDE SEQUENCE [LARGE SCALE GENOMIC DNA]</scope>
    <source>
        <strain evidence="2 3">DSM 27040</strain>
    </source>
</reference>
<dbReference type="EMBL" id="FXTB01000005">
    <property type="protein sequence ID" value="SMO70495.1"/>
    <property type="molecule type" value="Genomic_DNA"/>
</dbReference>
<evidence type="ECO:0000256" key="1">
    <source>
        <dbReference type="SAM" id="Phobius"/>
    </source>
</evidence>
<protein>
    <submittedName>
        <fullName evidence="2">Uncharacterized protein</fullName>
    </submittedName>
</protein>
<name>A0A521DFY0_SACCC</name>
<dbReference type="Proteomes" id="UP000319040">
    <property type="component" value="Unassembled WGS sequence"/>
</dbReference>
<keyword evidence="1" id="KW-1133">Transmembrane helix</keyword>
<keyword evidence="3" id="KW-1185">Reference proteome</keyword>
<evidence type="ECO:0000313" key="3">
    <source>
        <dbReference type="Proteomes" id="UP000319040"/>
    </source>
</evidence>
<keyword evidence="1" id="KW-0812">Transmembrane</keyword>
<accession>A0A521DFY0</accession>
<evidence type="ECO:0000313" key="2">
    <source>
        <dbReference type="EMBL" id="SMO70495.1"/>
    </source>
</evidence>
<sequence length="138" mass="15547">MANVEIKPYVCCMRRNENTDKGMVYLGVGILILLFILVPCNVRNAVQASLSLKQTEVLNPSKTSLIKASCTAFEREKFSNRSSKISTKIKLEATPTLIPSSLCFVESDKLAFAKNYVGNRLTPPIPYYILYQNFKVYL</sequence>
<keyword evidence="1" id="KW-0472">Membrane</keyword>
<proteinExistence type="predicted"/>